<dbReference type="Proteomes" id="UP001317705">
    <property type="component" value="Chromosome"/>
</dbReference>
<dbReference type="PANTHER" id="PTHR37164:SF1">
    <property type="entry name" value="BACTERIOHEMERYTHRIN"/>
    <property type="match status" value="1"/>
</dbReference>
<dbReference type="PANTHER" id="PTHR37164">
    <property type="entry name" value="BACTERIOHEMERYTHRIN"/>
    <property type="match status" value="1"/>
</dbReference>
<dbReference type="RefSeq" id="WP_282000257.1">
    <property type="nucleotide sequence ID" value="NZ_AP027151.1"/>
</dbReference>
<comment type="similarity">
    <text evidence="1">Belongs to the hemerythrin family.</text>
</comment>
<dbReference type="NCBIfam" id="TIGR02481">
    <property type="entry name" value="hemeryth_dom"/>
    <property type="match status" value="1"/>
</dbReference>
<dbReference type="InterPro" id="IPR035938">
    <property type="entry name" value="Hemerythrin-like_sf"/>
</dbReference>
<evidence type="ECO:0000256" key="3">
    <source>
        <dbReference type="ARBA" id="ARBA00023004"/>
    </source>
</evidence>
<dbReference type="InterPro" id="IPR012827">
    <property type="entry name" value="Hemerythrin_metal-bd"/>
</dbReference>
<evidence type="ECO:0000313" key="5">
    <source>
        <dbReference type="EMBL" id="BDV44151.1"/>
    </source>
</evidence>
<keyword evidence="6" id="KW-1185">Reference proteome</keyword>
<dbReference type="InterPro" id="IPR012312">
    <property type="entry name" value="Hemerythrin-like"/>
</dbReference>
<evidence type="ECO:0000256" key="1">
    <source>
        <dbReference type="ARBA" id="ARBA00010587"/>
    </source>
</evidence>
<accession>A0ABM8ENX4</accession>
<dbReference type="Pfam" id="PF01814">
    <property type="entry name" value="Hemerythrin"/>
    <property type="match status" value="1"/>
</dbReference>
<dbReference type="Gene3D" id="1.20.120.50">
    <property type="entry name" value="Hemerythrin-like"/>
    <property type="match status" value="1"/>
</dbReference>
<evidence type="ECO:0000259" key="4">
    <source>
        <dbReference type="Pfam" id="PF01814"/>
    </source>
</evidence>
<feature type="domain" description="Hemerythrin-like" evidence="4">
    <location>
        <begin position="9"/>
        <end position="121"/>
    </location>
</feature>
<proteinExistence type="inferred from homology"/>
<dbReference type="CDD" id="cd12107">
    <property type="entry name" value="Hemerythrin"/>
    <property type="match status" value="1"/>
</dbReference>
<evidence type="ECO:0000313" key="6">
    <source>
        <dbReference type="Proteomes" id="UP001317705"/>
    </source>
</evidence>
<dbReference type="NCBIfam" id="NF033749">
    <property type="entry name" value="bact_hemeryth"/>
    <property type="match status" value="1"/>
</dbReference>
<name>A0ABM8ENX4_9BACT</name>
<sequence length="139" mass="16063">MWSDDLTLGIAEIDSQHKALFAQLARLLDACVAGGDRDETLAMLAFLDGYVVSHFASEEQLQEHFGYPDYRQHQAEHRYFREQVVILGRELTSGSPGRDFTLRVNRLLIDWLRSHIRTSDRLATTFLLKEMPRDADNRQ</sequence>
<keyword evidence="3" id="KW-0408">Iron</keyword>
<gene>
    <name evidence="5" type="ORF">GURASL_30740</name>
</gene>
<protein>
    <submittedName>
        <fullName evidence="5">Hemerythrin</fullName>
    </submittedName>
</protein>
<dbReference type="EMBL" id="AP027151">
    <property type="protein sequence ID" value="BDV44151.1"/>
    <property type="molecule type" value="Genomic_DNA"/>
</dbReference>
<dbReference type="InterPro" id="IPR050669">
    <property type="entry name" value="Hemerythrin"/>
</dbReference>
<organism evidence="5 6">
    <name type="scientific">Geotalea uraniireducens</name>
    <dbReference type="NCBI Taxonomy" id="351604"/>
    <lineage>
        <taxon>Bacteria</taxon>
        <taxon>Pseudomonadati</taxon>
        <taxon>Thermodesulfobacteriota</taxon>
        <taxon>Desulfuromonadia</taxon>
        <taxon>Geobacterales</taxon>
        <taxon>Geobacteraceae</taxon>
        <taxon>Geotalea</taxon>
    </lineage>
</organism>
<evidence type="ECO:0000256" key="2">
    <source>
        <dbReference type="ARBA" id="ARBA00022723"/>
    </source>
</evidence>
<dbReference type="SUPFAM" id="SSF47188">
    <property type="entry name" value="Hemerythrin-like"/>
    <property type="match status" value="1"/>
</dbReference>
<keyword evidence="2" id="KW-0479">Metal-binding</keyword>
<reference evidence="5 6" key="1">
    <citation type="submission" date="2022-12" db="EMBL/GenBank/DDBJ databases">
        <title>Polyphasic characterization of Geotalea uranireducens NIT-SL11 newly isolated from a complex of sewage sludge and microbially reduced graphene oxide.</title>
        <authorList>
            <person name="Xie L."/>
            <person name="Yoshida N."/>
            <person name="Meng L."/>
        </authorList>
    </citation>
    <scope>NUCLEOTIDE SEQUENCE [LARGE SCALE GENOMIC DNA]</scope>
    <source>
        <strain evidence="5 6">NIT-SL11</strain>
    </source>
</reference>